<feature type="transmembrane region" description="Helical" evidence="9">
    <location>
        <begin position="278"/>
        <end position="300"/>
    </location>
</feature>
<dbReference type="InterPro" id="IPR017452">
    <property type="entry name" value="GPCR_Rhodpsn_7TM"/>
</dbReference>
<dbReference type="GO" id="GO:0016020">
    <property type="term" value="C:membrane"/>
    <property type="evidence" value="ECO:0007669"/>
    <property type="project" value="UniProtKB-SubCell"/>
</dbReference>
<evidence type="ECO:0000256" key="4">
    <source>
        <dbReference type="ARBA" id="ARBA00023040"/>
    </source>
</evidence>
<feature type="compositionally biased region" description="Basic and acidic residues" evidence="8">
    <location>
        <begin position="354"/>
        <end position="373"/>
    </location>
</feature>
<feature type="transmembrane region" description="Helical" evidence="9">
    <location>
        <begin position="140"/>
        <end position="159"/>
    </location>
</feature>
<dbReference type="Pfam" id="PF00001">
    <property type="entry name" value="7tm_1"/>
    <property type="match status" value="1"/>
</dbReference>
<keyword evidence="7" id="KW-0807">Transducer</keyword>
<dbReference type="EMBL" id="UYJE01001232">
    <property type="protein sequence ID" value="VDI00426.1"/>
    <property type="molecule type" value="Genomic_DNA"/>
</dbReference>
<accession>A0A8B6C601</accession>
<dbReference type="InterPro" id="IPR000276">
    <property type="entry name" value="GPCR_Rhodpsn"/>
</dbReference>
<evidence type="ECO:0000256" key="2">
    <source>
        <dbReference type="ARBA" id="ARBA00022692"/>
    </source>
</evidence>
<reference evidence="11" key="1">
    <citation type="submission" date="2018-11" db="EMBL/GenBank/DDBJ databases">
        <authorList>
            <person name="Alioto T."/>
            <person name="Alioto T."/>
        </authorList>
    </citation>
    <scope>NUCLEOTIDE SEQUENCE</scope>
</reference>
<gene>
    <name evidence="11" type="ORF">MGAL_10B012888</name>
</gene>
<sequence>MSNITIQNVELTIDDFNHRVSDKLIAPLVFIILMLIIGIPGNAVVLIIYWRKYTKSVYRTIVWNLAVVDFSFCMIGIPFNINRVTQYYSFPAEWICVTFIVVTMTFLAYSSNLILLLSVCRFRKICMPLKSQFTNKNIKYWVLVCFVIGFGCAAPQIFIPKFEAINLGHNLTGHTCAISLRNPSIYSVAYTYCAVTLFSSYTLALIVLYSLIGWKVYRQSRKQMGESSSSHNAISSKATKVALTISIVFAISYLPVWSIESVGKHLHEEKLDIATFSFLKIVERLFIVNHVANPFIYAIFDNRFRQHFKRLVSFKWKPSESSGGETSGVSLPMDSVCRTTKGSIDTLDSMSTLDDLRNNSDLQERNNKNEGKQKSGQSLESTNEPMNTEDKDETNAEMIEMKQI</sequence>
<evidence type="ECO:0000259" key="10">
    <source>
        <dbReference type="PROSITE" id="PS50262"/>
    </source>
</evidence>
<feature type="transmembrane region" description="Helical" evidence="9">
    <location>
        <begin position="61"/>
        <end position="80"/>
    </location>
</feature>
<organism evidence="11 12">
    <name type="scientific">Mytilus galloprovincialis</name>
    <name type="common">Mediterranean mussel</name>
    <dbReference type="NCBI Taxonomy" id="29158"/>
    <lineage>
        <taxon>Eukaryota</taxon>
        <taxon>Metazoa</taxon>
        <taxon>Spiralia</taxon>
        <taxon>Lophotrochozoa</taxon>
        <taxon>Mollusca</taxon>
        <taxon>Bivalvia</taxon>
        <taxon>Autobranchia</taxon>
        <taxon>Pteriomorphia</taxon>
        <taxon>Mytilida</taxon>
        <taxon>Mytiloidea</taxon>
        <taxon>Mytilidae</taxon>
        <taxon>Mytilinae</taxon>
        <taxon>Mytilus</taxon>
    </lineage>
</organism>
<keyword evidence="2 9" id="KW-0812">Transmembrane</keyword>
<keyword evidence="3 9" id="KW-1133">Transmembrane helix</keyword>
<evidence type="ECO:0000256" key="6">
    <source>
        <dbReference type="ARBA" id="ARBA00023170"/>
    </source>
</evidence>
<proteinExistence type="predicted"/>
<dbReference type="PANTHER" id="PTHR24243">
    <property type="entry name" value="G-PROTEIN COUPLED RECEPTOR"/>
    <property type="match status" value="1"/>
</dbReference>
<comment type="subcellular location">
    <subcellularLocation>
        <location evidence="1">Membrane</location>
        <topology evidence="1">Multi-pass membrane protein</topology>
    </subcellularLocation>
</comment>
<dbReference type="PANTHER" id="PTHR24243:SF208">
    <property type="entry name" value="PYROKININ-1 RECEPTOR"/>
    <property type="match status" value="1"/>
</dbReference>
<name>A0A8B6C601_MYTGA</name>
<feature type="transmembrane region" description="Helical" evidence="9">
    <location>
        <begin position="92"/>
        <end position="119"/>
    </location>
</feature>
<comment type="caution">
    <text evidence="11">The sequence shown here is derived from an EMBL/GenBank/DDBJ whole genome shotgun (WGS) entry which is preliminary data.</text>
</comment>
<dbReference type="CDD" id="cd00637">
    <property type="entry name" value="7tm_classA_rhodopsin-like"/>
    <property type="match status" value="1"/>
</dbReference>
<feature type="domain" description="G-protein coupled receptors family 1 profile" evidence="10">
    <location>
        <begin position="41"/>
        <end position="297"/>
    </location>
</feature>
<dbReference type="SUPFAM" id="SSF81321">
    <property type="entry name" value="Family A G protein-coupled receptor-like"/>
    <property type="match status" value="1"/>
</dbReference>
<keyword evidence="4" id="KW-0297">G-protein coupled receptor</keyword>
<evidence type="ECO:0000256" key="8">
    <source>
        <dbReference type="SAM" id="MobiDB-lite"/>
    </source>
</evidence>
<keyword evidence="5 9" id="KW-0472">Membrane</keyword>
<protein>
    <submittedName>
        <fullName evidence="11">Motilin receptor</fullName>
    </submittedName>
</protein>
<feature type="compositionally biased region" description="Polar residues" evidence="8">
    <location>
        <begin position="374"/>
        <end position="386"/>
    </location>
</feature>
<feature type="transmembrane region" description="Helical" evidence="9">
    <location>
        <begin position="238"/>
        <end position="258"/>
    </location>
</feature>
<keyword evidence="6 11" id="KW-0675">Receptor</keyword>
<feature type="transmembrane region" description="Helical" evidence="9">
    <location>
        <begin position="189"/>
        <end position="217"/>
    </location>
</feature>
<dbReference type="Gene3D" id="1.20.1070.10">
    <property type="entry name" value="Rhodopsin 7-helix transmembrane proteins"/>
    <property type="match status" value="1"/>
</dbReference>
<keyword evidence="12" id="KW-1185">Reference proteome</keyword>
<dbReference type="GO" id="GO:0004930">
    <property type="term" value="F:G protein-coupled receptor activity"/>
    <property type="evidence" value="ECO:0007669"/>
    <property type="project" value="UniProtKB-KW"/>
</dbReference>
<dbReference type="OrthoDB" id="6093398at2759"/>
<dbReference type="PROSITE" id="PS50262">
    <property type="entry name" value="G_PROTEIN_RECEP_F1_2"/>
    <property type="match status" value="1"/>
</dbReference>
<evidence type="ECO:0000313" key="12">
    <source>
        <dbReference type="Proteomes" id="UP000596742"/>
    </source>
</evidence>
<feature type="transmembrane region" description="Helical" evidence="9">
    <location>
        <begin position="24"/>
        <end position="49"/>
    </location>
</feature>
<evidence type="ECO:0000256" key="7">
    <source>
        <dbReference type="ARBA" id="ARBA00023224"/>
    </source>
</evidence>
<dbReference type="AlphaFoldDB" id="A0A8B6C601"/>
<dbReference type="Proteomes" id="UP000596742">
    <property type="component" value="Unassembled WGS sequence"/>
</dbReference>
<feature type="region of interest" description="Disordered" evidence="8">
    <location>
        <begin position="348"/>
        <end position="404"/>
    </location>
</feature>
<evidence type="ECO:0000313" key="11">
    <source>
        <dbReference type="EMBL" id="VDI00426.1"/>
    </source>
</evidence>
<evidence type="ECO:0000256" key="9">
    <source>
        <dbReference type="SAM" id="Phobius"/>
    </source>
</evidence>
<dbReference type="PRINTS" id="PR00237">
    <property type="entry name" value="GPCRRHODOPSN"/>
</dbReference>
<evidence type="ECO:0000256" key="3">
    <source>
        <dbReference type="ARBA" id="ARBA00022989"/>
    </source>
</evidence>
<evidence type="ECO:0000256" key="5">
    <source>
        <dbReference type="ARBA" id="ARBA00023136"/>
    </source>
</evidence>
<evidence type="ECO:0000256" key="1">
    <source>
        <dbReference type="ARBA" id="ARBA00004141"/>
    </source>
</evidence>